<keyword evidence="4" id="KW-0472">Membrane</keyword>
<protein>
    <submittedName>
        <fullName evidence="7">AMP-binding protein</fullName>
    </submittedName>
</protein>
<sequence>MSSFYDELKNRASATPELPAAFTVDQEFSYETLFALSRSTAAGLNASGIKAGDRVAVHLGNRYELISVYFALLGLGAVIVPIALRVSAGEISYMLQHGGVRYYIGDAAYYDACRNSIESTATIERAWVLDLTATVGKVSPFSDLLVESEVQLEPVPPESMAAILYSSGTTGLPKGVVYSHATLHKSVELLGATLDKAAAQGSERAVGICSVVDLVSAWSLLMNLTAMRRGRPLAISTIHTPDLLLNLLRTGRVGWIGGAPSNFRALLDAVREGKETAVDLSQTNCIAGGDACPSDLSLGFRETFATPLQSSYGQTETGGPVIYHHNLSGEREPALGWKLDQIEIRIDAQPGEAGELWIKSPAKPLGTWNGKSIDPFEDDWLYTGDLVKMRKDDSCIMFLSRIKDVMKIGGFALAPFELEQALEEHPDIAAAAVFSIPDHALGERAIAMIQVQTGAHVSKGDITRHLTGRIANYKHPGDIVFVDKIPFAPSGKLARKKLSDEYLASLKEPERLS</sequence>
<evidence type="ECO:0000256" key="1">
    <source>
        <dbReference type="ARBA" id="ARBA00006432"/>
    </source>
</evidence>
<dbReference type="RefSeq" id="WP_377399415.1">
    <property type="nucleotide sequence ID" value="NZ_JBHUEQ010000015.1"/>
</dbReference>
<dbReference type="PROSITE" id="PS00455">
    <property type="entry name" value="AMP_BINDING"/>
    <property type="match status" value="1"/>
</dbReference>
<accession>A0ABW4M3N1</accession>
<name>A0ABW4M3N1_9HYPH</name>
<feature type="domain" description="AMP-dependent synthetase/ligase" evidence="5">
    <location>
        <begin position="9"/>
        <end position="361"/>
    </location>
</feature>
<dbReference type="PANTHER" id="PTHR43201">
    <property type="entry name" value="ACYL-COA SYNTHETASE"/>
    <property type="match status" value="1"/>
</dbReference>
<keyword evidence="4" id="KW-1133">Transmembrane helix</keyword>
<evidence type="ECO:0000256" key="3">
    <source>
        <dbReference type="ARBA" id="ARBA00022723"/>
    </source>
</evidence>
<evidence type="ECO:0000256" key="4">
    <source>
        <dbReference type="SAM" id="Phobius"/>
    </source>
</evidence>
<evidence type="ECO:0000313" key="7">
    <source>
        <dbReference type="EMBL" id="MFD1745547.1"/>
    </source>
</evidence>
<dbReference type="Pfam" id="PF00501">
    <property type="entry name" value="AMP-binding"/>
    <property type="match status" value="1"/>
</dbReference>
<dbReference type="InterPro" id="IPR045851">
    <property type="entry name" value="AMP-bd_C_sf"/>
</dbReference>
<dbReference type="Gene3D" id="3.30.300.30">
    <property type="match status" value="1"/>
</dbReference>
<dbReference type="Gene3D" id="3.40.50.12780">
    <property type="entry name" value="N-terminal domain of ligase-like"/>
    <property type="match status" value="1"/>
</dbReference>
<keyword evidence="2" id="KW-0436">Ligase</keyword>
<dbReference type="InterPro" id="IPR020845">
    <property type="entry name" value="AMP-binding_CS"/>
</dbReference>
<evidence type="ECO:0000259" key="5">
    <source>
        <dbReference type="Pfam" id="PF00501"/>
    </source>
</evidence>
<dbReference type="Proteomes" id="UP001597322">
    <property type="component" value="Unassembled WGS sequence"/>
</dbReference>
<dbReference type="EMBL" id="JBHUEQ010000015">
    <property type="protein sequence ID" value="MFD1745547.1"/>
    <property type="molecule type" value="Genomic_DNA"/>
</dbReference>
<dbReference type="InterPro" id="IPR000873">
    <property type="entry name" value="AMP-dep_synth/lig_dom"/>
</dbReference>
<dbReference type="InterPro" id="IPR025110">
    <property type="entry name" value="AMP-bd_C"/>
</dbReference>
<evidence type="ECO:0000259" key="6">
    <source>
        <dbReference type="Pfam" id="PF13193"/>
    </source>
</evidence>
<dbReference type="PANTHER" id="PTHR43201:SF5">
    <property type="entry name" value="MEDIUM-CHAIN ACYL-COA LIGASE ACSF2, MITOCHONDRIAL"/>
    <property type="match status" value="1"/>
</dbReference>
<evidence type="ECO:0000313" key="8">
    <source>
        <dbReference type="Proteomes" id="UP001597322"/>
    </source>
</evidence>
<feature type="domain" description="AMP-binding enzyme C-terminal" evidence="6">
    <location>
        <begin position="417"/>
        <end position="492"/>
    </location>
</feature>
<reference evidence="8" key="1">
    <citation type="journal article" date="2019" name="Int. J. Syst. Evol. Microbiol.">
        <title>The Global Catalogue of Microorganisms (GCM) 10K type strain sequencing project: providing services to taxonomists for standard genome sequencing and annotation.</title>
        <authorList>
            <consortium name="The Broad Institute Genomics Platform"/>
            <consortium name="The Broad Institute Genome Sequencing Center for Infectious Disease"/>
            <person name="Wu L."/>
            <person name="Ma J."/>
        </authorList>
    </citation>
    <scope>NUCLEOTIDE SEQUENCE [LARGE SCALE GENOMIC DNA]</scope>
    <source>
        <strain evidence="8">CG52</strain>
    </source>
</reference>
<organism evidence="7 8">
    <name type="scientific">Rhizobium helianthi</name>
    <dbReference type="NCBI Taxonomy" id="1132695"/>
    <lineage>
        <taxon>Bacteria</taxon>
        <taxon>Pseudomonadati</taxon>
        <taxon>Pseudomonadota</taxon>
        <taxon>Alphaproteobacteria</taxon>
        <taxon>Hyphomicrobiales</taxon>
        <taxon>Rhizobiaceae</taxon>
        <taxon>Rhizobium/Agrobacterium group</taxon>
        <taxon>Rhizobium</taxon>
    </lineage>
</organism>
<keyword evidence="8" id="KW-1185">Reference proteome</keyword>
<gene>
    <name evidence="7" type="ORF">ACFSE1_08760</name>
</gene>
<proteinExistence type="inferred from homology"/>
<keyword evidence="3" id="KW-0479">Metal-binding</keyword>
<comment type="caution">
    <text evidence="7">The sequence shown here is derived from an EMBL/GenBank/DDBJ whole genome shotgun (WGS) entry which is preliminary data.</text>
</comment>
<dbReference type="SUPFAM" id="SSF56801">
    <property type="entry name" value="Acetyl-CoA synthetase-like"/>
    <property type="match status" value="1"/>
</dbReference>
<evidence type="ECO:0000256" key="2">
    <source>
        <dbReference type="ARBA" id="ARBA00022598"/>
    </source>
</evidence>
<keyword evidence="4" id="KW-0812">Transmembrane</keyword>
<feature type="transmembrane region" description="Helical" evidence="4">
    <location>
        <begin position="66"/>
        <end position="84"/>
    </location>
</feature>
<comment type="similarity">
    <text evidence="1">Belongs to the ATP-dependent AMP-binding enzyme family.</text>
</comment>
<dbReference type="InterPro" id="IPR042099">
    <property type="entry name" value="ANL_N_sf"/>
</dbReference>
<dbReference type="Pfam" id="PF13193">
    <property type="entry name" value="AMP-binding_C"/>
    <property type="match status" value="1"/>
</dbReference>